<dbReference type="Proteomes" id="UP001500449">
    <property type="component" value="Unassembled WGS sequence"/>
</dbReference>
<organism evidence="6 7">
    <name type="scientific">Pseudonocardia ailaonensis</name>
    <dbReference type="NCBI Taxonomy" id="367279"/>
    <lineage>
        <taxon>Bacteria</taxon>
        <taxon>Bacillati</taxon>
        <taxon>Actinomycetota</taxon>
        <taxon>Actinomycetes</taxon>
        <taxon>Pseudonocardiales</taxon>
        <taxon>Pseudonocardiaceae</taxon>
        <taxon>Pseudonocardia</taxon>
    </lineage>
</organism>
<accession>A0ABN2MYS9</accession>
<dbReference type="InterPro" id="IPR019921">
    <property type="entry name" value="Lucif-like_OxRdtase_Rv2161c"/>
</dbReference>
<name>A0ABN2MYS9_9PSEU</name>
<keyword evidence="7" id="KW-1185">Reference proteome</keyword>
<evidence type="ECO:0000313" key="6">
    <source>
        <dbReference type="EMBL" id="GAA1843979.1"/>
    </source>
</evidence>
<feature type="domain" description="Luciferase-like" evidence="5">
    <location>
        <begin position="23"/>
        <end position="200"/>
    </location>
</feature>
<proteinExistence type="predicted"/>
<evidence type="ECO:0000256" key="2">
    <source>
        <dbReference type="ARBA" id="ARBA00022643"/>
    </source>
</evidence>
<reference evidence="6 7" key="1">
    <citation type="journal article" date="2019" name="Int. J. Syst. Evol. Microbiol.">
        <title>The Global Catalogue of Microorganisms (GCM) 10K type strain sequencing project: providing services to taxonomists for standard genome sequencing and annotation.</title>
        <authorList>
            <consortium name="The Broad Institute Genomics Platform"/>
            <consortium name="The Broad Institute Genome Sequencing Center for Infectious Disease"/>
            <person name="Wu L."/>
            <person name="Ma J."/>
        </authorList>
    </citation>
    <scope>NUCLEOTIDE SEQUENCE [LARGE SCALE GENOMIC DNA]</scope>
    <source>
        <strain evidence="6 7">JCM 16009</strain>
    </source>
</reference>
<dbReference type="SUPFAM" id="SSF51679">
    <property type="entry name" value="Bacterial luciferase-like"/>
    <property type="match status" value="1"/>
</dbReference>
<keyword evidence="1" id="KW-0285">Flavoprotein</keyword>
<comment type="caution">
    <text evidence="6">The sequence shown here is derived from an EMBL/GenBank/DDBJ whole genome shotgun (WGS) entry which is preliminary data.</text>
</comment>
<keyword evidence="2" id="KW-0288">FMN</keyword>
<evidence type="ECO:0000256" key="1">
    <source>
        <dbReference type="ARBA" id="ARBA00022630"/>
    </source>
</evidence>
<sequence>MQFNFQFPTRAVKHWGAWVGEGDLADLAVAAEECGFAVFSATDHPFPLETWVSQGGHHAFDPFVALAYAAARTSRIRLLTNLLVAGYRNPYLMAKSLASLDVLSGGRVIAGMGAGYMQEEFSALGGTFAGRGARFDAAIDAMRASWSGEPVCADGLFPAAGNVALPRPSGAAGPPIWIGGNGRPAKRRISSRADGWLPFEQSAAMAEVTGTPPLTPVQLPEEIAEIRRMRVDAGRPAEFDVCFTPLLGKDARANADHLAAQLDGYADAGVTHVCIESRARSFADCLTELETYSTLVAPVAAGPGR</sequence>
<evidence type="ECO:0000313" key="7">
    <source>
        <dbReference type="Proteomes" id="UP001500449"/>
    </source>
</evidence>
<dbReference type="PANTHER" id="PTHR42847">
    <property type="entry name" value="ALKANESULFONATE MONOOXYGENASE"/>
    <property type="match status" value="1"/>
</dbReference>
<keyword evidence="4" id="KW-0503">Monooxygenase</keyword>
<dbReference type="Gene3D" id="3.20.20.30">
    <property type="entry name" value="Luciferase-like domain"/>
    <property type="match status" value="1"/>
</dbReference>
<dbReference type="InterPro" id="IPR050172">
    <property type="entry name" value="SsuD_RutA_monooxygenase"/>
</dbReference>
<evidence type="ECO:0000256" key="4">
    <source>
        <dbReference type="ARBA" id="ARBA00023033"/>
    </source>
</evidence>
<protein>
    <submittedName>
        <fullName evidence="6">LLM class F420-dependent oxidoreductase</fullName>
    </submittedName>
</protein>
<dbReference type="InterPro" id="IPR036661">
    <property type="entry name" value="Luciferase-like_sf"/>
</dbReference>
<dbReference type="InterPro" id="IPR011251">
    <property type="entry name" value="Luciferase-like_dom"/>
</dbReference>
<evidence type="ECO:0000259" key="5">
    <source>
        <dbReference type="Pfam" id="PF00296"/>
    </source>
</evidence>
<dbReference type="NCBIfam" id="TIGR03619">
    <property type="entry name" value="F420_Rv2161c"/>
    <property type="match status" value="1"/>
</dbReference>
<dbReference type="EMBL" id="BAAAQK010000005">
    <property type="protein sequence ID" value="GAA1843979.1"/>
    <property type="molecule type" value="Genomic_DNA"/>
</dbReference>
<evidence type="ECO:0000256" key="3">
    <source>
        <dbReference type="ARBA" id="ARBA00023002"/>
    </source>
</evidence>
<keyword evidence="3" id="KW-0560">Oxidoreductase</keyword>
<dbReference type="RefSeq" id="WP_344415586.1">
    <property type="nucleotide sequence ID" value="NZ_BAAAQK010000005.1"/>
</dbReference>
<dbReference type="PANTHER" id="PTHR42847:SF4">
    <property type="entry name" value="ALKANESULFONATE MONOOXYGENASE-RELATED"/>
    <property type="match status" value="1"/>
</dbReference>
<dbReference type="Pfam" id="PF00296">
    <property type="entry name" value="Bac_luciferase"/>
    <property type="match status" value="1"/>
</dbReference>
<gene>
    <name evidence="6" type="ORF">GCM10009836_24200</name>
</gene>